<keyword evidence="1" id="KW-0614">Plasmid</keyword>
<geneLocation type="plasmid" evidence="2">
    <name>ii</name>
</geneLocation>
<dbReference type="EMBL" id="LT984807">
    <property type="protein sequence ID" value="SPD59045.1"/>
    <property type="molecule type" value="Genomic_DNA"/>
</dbReference>
<dbReference type="AlphaFoldDB" id="A0A375HNN5"/>
<protein>
    <submittedName>
        <fullName evidence="1">Uncharacterized protein</fullName>
    </submittedName>
</protein>
<name>A0A375HNN5_9BURK</name>
<proteinExistence type="predicted"/>
<gene>
    <name evidence="1" type="ORF">CBM2607_MP10447</name>
</gene>
<sequence length="67" mass="7820">MGFRPFQLCLASSFLRISFCWLHRFLSFLHLSRAHGPTLKSHKVNKWPGVPGRLIQQEIRYDQHDGG</sequence>
<organism evidence="1 2">
    <name type="scientific">Cupriavidus neocaledonicus</name>
    <dbReference type="NCBI Taxonomy" id="1040979"/>
    <lineage>
        <taxon>Bacteria</taxon>
        <taxon>Pseudomonadati</taxon>
        <taxon>Pseudomonadota</taxon>
        <taxon>Betaproteobacteria</taxon>
        <taxon>Burkholderiales</taxon>
        <taxon>Burkholderiaceae</taxon>
        <taxon>Cupriavidus</taxon>
    </lineage>
</organism>
<reference evidence="1 2" key="1">
    <citation type="submission" date="2018-01" db="EMBL/GenBank/DDBJ databases">
        <authorList>
            <person name="Clerissi C."/>
        </authorList>
    </citation>
    <scope>NUCLEOTIDE SEQUENCE [LARGE SCALE GENOMIC DNA]</scope>
    <source>
        <strain evidence="1">Cupriavidus taiwanensis STM 6160</strain>
        <plasmid evidence="2">ii</plasmid>
    </source>
</reference>
<accession>A0A375HNN5</accession>
<dbReference type="Proteomes" id="UP000255168">
    <property type="component" value="Plasmid II"/>
</dbReference>
<evidence type="ECO:0000313" key="1">
    <source>
        <dbReference type="EMBL" id="SPD59045.1"/>
    </source>
</evidence>
<evidence type="ECO:0000313" key="2">
    <source>
        <dbReference type="Proteomes" id="UP000255168"/>
    </source>
</evidence>